<keyword evidence="3" id="KW-0732">Signal</keyword>
<reference evidence="7" key="1">
    <citation type="journal article" date="2021" name="PeerJ">
        <title>Extensive microbial diversity within the chicken gut microbiome revealed by metagenomics and culture.</title>
        <authorList>
            <person name="Gilroy R."/>
            <person name="Ravi A."/>
            <person name="Getino M."/>
            <person name="Pursley I."/>
            <person name="Horton D.L."/>
            <person name="Alikhan N.F."/>
            <person name="Baker D."/>
            <person name="Gharbi K."/>
            <person name="Hall N."/>
            <person name="Watson M."/>
            <person name="Adriaenssens E.M."/>
            <person name="Foster-Nyarko E."/>
            <person name="Jarju S."/>
            <person name="Secka A."/>
            <person name="Antonio M."/>
            <person name="Oren A."/>
            <person name="Chaudhuri R.R."/>
            <person name="La Ragione R."/>
            <person name="Hildebrand F."/>
            <person name="Pallen M.J."/>
        </authorList>
    </citation>
    <scope>NUCLEOTIDE SEQUENCE</scope>
    <source>
        <strain evidence="7">421</strain>
    </source>
</reference>
<proteinExistence type="inferred from homology"/>
<dbReference type="EMBL" id="DXGE01000005">
    <property type="protein sequence ID" value="HIW85053.1"/>
    <property type="molecule type" value="Genomic_DNA"/>
</dbReference>
<sequence length="460" mass="52004">MKDPFENTWINGNNGVPLNSPEVERLISVKPSKNQLALAEKPFYLFMHFGMNTATAREWGAGNEKAADFTIKKINAAQWVRCAVSAGATGIILTCKHHDGFCLWPSEYTSFSVKYTDFEGDIVKMVSDECHKAGLDFGVYLSPWDMHEPTYGTPDYNDYFCNQLTELLTGYGEISEVWFDGAKGANAKAFEYDWQRYYKLIRELQPGANIAVCGPDIRWVGNEGGKTRKSEFSVVPAYLRMAETVAEKSQQNAADAKDMQKRTSTDEDLGSRELLKNCPELCWYPAEVDVSIRKGWFYSKKTNLTVKSAKKLFNIYIRSVGNNCTLLLNVPPSDKGTIHMKDAMALRALGKKIREMYSKPVIVQKFGMLKETDGVLDFAFNSEKKIRYIILKEDIRYSQRVEAFDVYLKKTNGKYIHVYSGTVIGSGKIVQLRGVKCSGARVVVRQSRSTPVMKEIGFYE</sequence>
<dbReference type="InterPro" id="IPR000933">
    <property type="entry name" value="Glyco_hydro_29"/>
</dbReference>
<dbReference type="SMART" id="SM00812">
    <property type="entry name" value="Alpha_L_fucos"/>
    <property type="match status" value="1"/>
</dbReference>
<evidence type="ECO:0000256" key="2">
    <source>
        <dbReference type="ARBA" id="ARBA00012662"/>
    </source>
</evidence>
<reference evidence="7" key="2">
    <citation type="submission" date="2021-04" db="EMBL/GenBank/DDBJ databases">
        <authorList>
            <person name="Gilroy R."/>
        </authorList>
    </citation>
    <scope>NUCLEOTIDE SEQUENCE</scope>
    <source>
        <strain evidence="7">421</strain>
    </source>
</reference>
<dbReference type="Proteomes" id="UP000824205">
    <property type="component" value="Unassembled WGS sequence"/>
</dbReference>
<keyword evidence="4" id="KW-0378">Hydrolase</keyword>
<feature type="domain" description="Glycoside hydrolase family 29 N-terminal" evidence="6">
    <location>
        <begin position="66"/>
        <end position="351"/>
    </location>
</feature>
<dbReference type="EC" id="3.2.1.51" evidence="2"/>
<dbReference type="GO" id="GO:0004560">
    <property type="term" value="F:alpha-L-fucosidase activity"/>
    <property type="evidence" value="ECO:0007669"/>
    <property type="project" value="InterPro"/>
</dbReference>
<comment type="caution">
    <text evidence="7">The sequence shown here is derived from an EMBL/GenBank/DDBJ whole genome shotgun (WGS) entry which is preliminary data.</text>
</comment>
<organism evidence="7 8">
    <name type="scientific">Candidatus Eubacterium faecipullorum</name>
    <dbReference type="NCBI Taxonomy" id="2838571"/>
    <lineage>
        <taxon>Bacteria</taxon>
        <taxon>Bacillati</taxon>
        <taxon>Bacillota</taxon>
        <taxon>Clostridia</taxon>
        <taxon>Eubacteriales</taxon>
        <taxon>Eubacteriaceae</taxon>
        <taxon>Eubacterium</taxon>
    </lineage>
</organism>
<dbReference type="PANTHER" id="PTHR10030:SF37">
    <property type="entry name" value="ALPHA-L-FUCOSIDASE-RELATED"/>
    <property type="match status" value="1"/>
</dbReference>
<dbReference type="Pfam" id="PF01120">
    <property type="entry name" value="Alpha_L_fucos"/>
    <property type="match status" value="1"/>
</dbReference>
<dbReference type="SUPFAM" id="SSF51445">
    <property type="entry name" value="(Trans)glycosidases"/>
    <property type="match status" value="1"/>
</dbReference>
<comment type="similarity">
    <text evidence="1">Belongs to the glycosyl hydrolase 29 family.</text>
</comment>
<evidence type="ECO:0000256" key="5">
    <source>
        <dbReference type="ARBA" id="ARBA00023295"/>
    </source>
</evidence>
<dbReference type="GO" id="GO:0006004">
    <property type="term" value="P:fucose metabolic process"/>
    <property type="evidence" value="ECO:0007669"/>
    <property type="project" value="TreeGrafter"/>
</dbReference>
<dbReference type="Gene3D" id="3.20.20.80">
    <property type="entry name" value="Glycosidases"/>
    <property type="match status" value="1"/>
</dbReference>
<dbReference type="InterPro" id="IPR057739">
    <property type="entry name" value="Glyco_hydro_29_N"/>
</dbReference>
<gene>
    <name evidence="7" type="ORF">IAA48_01010</name>
</gene>
<dbReference type="InterPro" id="IPR017853">
    <property type="entry name" value="GH"/>
</dbReference>
<evidence type="ECO:0000256" key="1">
    <source>
        <dbReference type="ARBA" id="ARBA00007951"/>
    </source>
</evidence>
<evidence type="ECO:0000256" key="3">
    <source>
        <dbReference type="ARBA" id="ARBA00022729"/>
    </source>
</evidence>
<accession>A0A9D1RBH0</accession>
<dbReference type="AlphaFoldDB" id="A0A9D1RBH0"/>
<evidence type="ECO:0000313" key="7">
    <source>
        <dbReference type="EMBL" id="HIW85053.1"/>
    </source>
</evidence>
<dbReference type="GO" id="GO:0016139">
    <property type="term" value="P:glycoside catabolic process"/>
    <property type="evidence" value="ECO:0007669"/>
    <property type="project" value="TreeGrafter"/>
</dbReference>
<keyword evidence="5" id="KW-0326">Glycosidase</keyword>
<evidence type="ECO:0000256" key="4">
    <source>
        <dbReference type="ARBA" id="ARBA00022801"/>
    </source>
</evidence>
<name>A0A9D1RBH0_9FIRM</name>
<dbReference type="PANTHER" id="PTHR10030">
    <property type="entry name" value="ALPHA-L-FUCOSIDASE"/>
    <property type="match status" value="1"/>
</dbReference>
<dbReference type="GO" id="GO:0005764">
    <property type="term" value="C:lysosome"/>
    <property type="evidence" value="ECO:0007669"/>
    <property type="project" value="TreeGrafter"/>
</dbReference>
<evidence type="ECO:0000313" key="8">
    <source>
        <dbReference type="Proteomes" id="UP000824205"/>
    </source>
</evidence>
<protein>
    <recommendedName>
        <fullName evidence="2">alpha-L-fucosidase</fullName>
        <ecNumber evidence="2">3.2.1.51</ecNumber>
    </recommendedName>
</protein>
<dbReference type="Gene3D" id="2.60.120.260">
    <property type="entry name" value="Galactose-binding domain-like"/>
    <property type="match status" value="1"/>
</dbReference>
<evidence type="ECO:0000259" key="6">
    <source>
        <dbReference type="Pfam" id="PF01120"/>
    </source>
</evidence>